<dbReference type="RefSeq" id="WP_126581184.1">
    <property type="nucleotide sequence ID" value="NZ_BIFR01000001.1"/>
</dbReference>
<reference evidence="2" key="1">
    <citation type="submission" date="2018-12" db="EMBL/GenBank/DDBJ databases">
        <title>Tengunoibacter tsumagoiensis gen. nov., sp. nov., Dictyobacter kobayashii sp. nov., D. alpinus sp. nov., and D. joshuensis sp. nov. and description of Dictyobacteraceae fam. nov. within the order Ktedonobacterales isolated from Tengu-no-mugimeshi.</title>
        <authorList>
            <person name="Wang C.M."/>
            <person name="Zheng Y."/>
            <person name="Sakai Y."/>
            <person name="Toyoda A."/>
            <person name="Minakuchi Y."/>
            <person name="Abe K."/>
            <person name="Yokota A."/>
            <person name="Yabe S."/>
        </authorList>
    </citation>
    <scope>NUCLEOTIDE SEQUENCE [LARGE SCALE GENOMIC DNA]</scope>
    <source>
        <strain evidence="2">Uno3</strain>
    </source>
</reference>
<evidence type="ECO:0000313" key="1">
    <source>
        <dbReference type="EMBL" id="GCE13680.1"/>
    </source>
</evidence>
<proteinExistence type="predicted"/>
<dbReference type="OrthoDB" id="178893at2"/>
<name>A0A402A3F1_9CHLR</name>
<gene>
    <name evidence="1" type="ORF">KTT_35390</name>
</gene>
<dbReference type="Proteomes" id="UP000287352">
    <property type="component" value="Unassembled WGS sequence"/>
</dbReference>
<dbReference type="AlphaFoldDB" id="A0A402A3F1"/>
<sequence>MPITYPSPLKAEVRKHLGKPTLWINEQPFYPMLYSLTDCPGGRWSWEEIPQRNIQHFANQGVTLFQVDLWLEQLFAPDDTLDITLAQRQVRGILAACPTAGVFIRLHVNAAPWWNAEHPDECTEYADIEADRTELTGQK</sequence>
<comment type="caution">
    <text evidence="1">The sequence shown here is derived from an EMBL/GenBank/DDBJ whole genome shotgun (WGS) entry which is preliminary data.</text>
</comment>
<accession>A0A402A3F1</accession>
<dbReference type="EMBL" id="BIFR01000001">
    <property type="protein sequence ID" value="GCE13680.1"/>
    <property type="molecule type" value="Genomic_DNA"/>
</dbReference>
<evidence type="ECO:0000313" key="2">
    <source>
        <dbReference type="Proteomes" id="UP000287352"/>
    </source>
</evidence>
<organism evidence="1 2">
    <name type="scientific">Tengunoibacter tsumagoiensis</name>
    <dbReference type="NCBI Taxonomy" id="2014871"/>
    <lineage>
        <taxon>Bacteria</taxon>
        <taxon>Bacillati</taxon>
        <taxon>Chloroflexota</taxon>
        <taxon>Ktedonobacteria</taxon>
        <taxon>Ktedonobacterales</taxon>
        <taxon>Dictyobacteraceae</taxon>
        <taxon>Tengunoibacter</taxon>
    </lineage>
</organism>
<protein>
    <submittedName>
        <fullName evidence="1">Uncharacterized protein</fullName>
    </submittedName>
</protein>
<keyword evidence="2" id="KW-1185">Reference proteome</keyword>